<sequence length="123" mass="13683">MSAEKSHIEEAFSSLLLEDMKWRLLQAFRGPGPMETFTSYLPQTTADKGKGCTTVTVWEELQRAHIEGAIAWLRAELLEMKSQNCKLAKTLLDLSTEIQRLRNEADMSAGLESPTLSIAGSPK</sequence>
<dbReference type="GeneTree" id="ENSGT01060000249299"/>
<dbReference type="InterPro" id="IPR051771">
    <property type="entry name" value="FAM167_domain"/>
</dbReference>
<dbReference type="Proteomes" id="UP000694421">
    <property type="component" value="Unplaced"/>
</dbReference>
<accession>A0A8D0E9V1</accession>
<dbReference type="OMA" id="IAWLRIE"/>
<keyword evidence="2" id="KW-1185">Reference proteome</keyword>
<evidence type="ECO:0000313" key="1">
    <source>
        <dbReference type="Ensembl" id="ENSSMRP00000027800.1"/>
    </source>
</evidence>
<proteinExistence type="predicted"/>
<dbReference type="Ensembl" id="ENSSMRT00000032454.1">
    <property type="protein sequence ID" value="ENSSMRP00000027801.1"/>
    <property type="gene ID" value="ENSSMRG00000021425.1"/>
</dbReference>
<name>A0A8D0E9V1_SALMN</name>
<dbReference type="PANTHER" id="PTHR32289">
    <property type="entry name" value="PROTEIN FAM167A"/>
    <property type="match status" value="1"/>
</dbReference>
<reference evidence="1" key="1">
    <citation type="submission" date="2025-05" db="UniProtKB">
        <authorList>
            <consortium name="Ensembl"/>
        </authorList>
    </citation>
    <scope>IDENTIFICATION</scope>
</reference>
<evidence type="ECO:0000313" key="2">
    <source>
        <dbReference type="Proteomes" id="UP000694421"/>
    </source>
</evidence>
<organism evidence="1 2">
    <name type="scientific">Salvator merianae</name>
    <name type="common">Argentine black and white tegu</name>
    <name type="synonym">Tupinambis merianae</name>
    <dbReference type="NCBI Taxonomy" id="96440"/>
    <lineage>
        <taxon>Eukaryota</taxon>
        <taxon>Metazoa</taxon>
        <taxon>Chordata</taxon>
        <taxon>Craniata</taxon>
        <taxon>Vertebrata</taxon>
        <taxon>Euteleostomi</taxon>
        <taxon>Lepidosauria</taxon>
        <taxon>Squamata</taxon>
        <taxon>Bifurcata</taxon>
        <taxon>Unidentata</taxon>
        <taxon>Episquamata</taxon>
        <taxon>Laterata</taxon>
        <taxon>Teiioidea</taxon>
        <taxon>Teiidae</taxon>
        <taxon>Salvator</taxon>
    </lineage>
</organism>
<dbReference type="PANTHER" id="PTHR32289:SF2">
    <property type="entry name" value="ALANINE AND ARGININE-RICH DOMAIN-CONTAINING PROTEIN"/>
    <property type="match status" value="1"/>
</dbReference>
<dbReference type="Ensembl" id="ENSSMRT00000032453.1">
    <property type="protein sequence ID" value="ENSSMRP00000027800.1"/>
    <property type="gene ID" value="ENSSMRG00000021425.1"/>
</dbReference>
<dbReference type="AlphaFoldDB" id="A0A8D0E9V1"/>
<protein>
    <submittedName>
        <fullName evidence="1">Uncharacterized protein</fullName>
    </submittedName>
</protein>